<dbReference type="InterPro" id="IPR004155">
    <property type="entry name" value="PBS_lyase_HEAT"/>
</dbReference>
<feature type="domain" description="3-keto-alpha-glucoside-1,2-lyase/3-keto-2-hydroxy-glucal hydratase" evidence="2">
    <location>
        <begin position="728"/>
        <end position="923"/>
    </location>
</feature>
<evidence type="ECO:0000259" key="2">
    <source>
        <dbReference type="Pfam" id="PF06439"/>
    </source>
</evidence>
<dbReference type="Gene3D" id="1.25.10.10">
    <property type="entry name" value="Leucine-rich Repeat Variant"/>
    <property type="match status" value="2"/>
</dbReference>
<accession>A0A4R3KR42</accession>
<dbReference type="OrthoDB" id="9806233at2"/>
<dbReference type="InterPro" id="IPR011989">
    <property type="entry name" value="ARM-like"/>
</dbReference>
<dbReference type="RefSeq" id="WP_132129305.1">
    <property type="nucleotide sequence ID" value="NZ_SMAD01000006.1"/>
</dbReference>
<dbReference type="EMBL" id="SMAD01000006">
    <property type="protein sequence ID" value="TCS86735.1"/>
    <property type="molecule type" value="Genomic_DNA"/>
</dbReference>
<dbReference type="InterPro" id="IPR016024">
    <property type="entry name" value="ARM-type_fold"/>
</dbReference>
<dbReference type="Proteomes" id="UP000295807">
    <property type="component" value="Unassembled WGS sequence"/>
</dbReference>
<dbReference type="Pfam" id="PF06439">
    <property type="entry name" value="3keto-disac_hyd"/>
    <property type="match status" value="2"/>
</dbReference>
<name>A0A4R3KR42_9SPHI</name>
<evidence type="ECO:0000313" key="4">
    <source>
        <dbReference type="Proteomes" id="UP000295807"/>
    </source>
</evidence>
<dbReference type="AlphaFoldDB" id="A0A4R3KR42"/>
<proteinExistence type="predicted"/>
<organism evidence="3 4">
    <name type="scientific">Anseongella ginsenosidimutans</name>
    <dbReference type="NCBI Taxonomy" id="496056"/>
    <lineage>
        <taxon>Bacteria</taxon>
        <taxon>Pseudomonadati</taxon>
        <taxon>Bacteroidota</taxon>
        <taxon>Sphingobacteriia</taxon>
        <taxon>Sphingobacteriales</taxon>
        <taxon>Sphingobacteriaceae</taxon>
        <taxon>Anseongella</taxon>
    </lineage>
</organism>
<evidence type="ECO:0000313" key="3">
    <source>
        <dbReference type="EMBL" id="TCS86735.1"/>
    </source>
</evidence>
<keyword evidence="4" id="KW-1185">Reference proteome</keyword>
<dbReference type="Gene3D" id="2.60.120.560">
    <property type="entry name" value="Exo-inulinase, domain 1"/>
    <property type="match status" value="2"/>
</dbReference>
<protein>
    <submittedName>
        <fullName evidence="3">HEAT repeat protein</fullName>
    </submittedName>
</protein>
<dbReference type="PANTHER" id="PTHR12697:SF5">
    <property type="entry name" value="DEOXYHYPUSINE HYDROXYLASE"/>
    <property type="match status" value="1"/>
</dbReference>
<dbReference type="GO" id="GO:0016787">
    <property type="term" value="F:hydrolase activity"/>
    <property type="evidence" value="ECO:0007669"/>
    <property type="project" value="InterPro"/>
</dbReference>
<dbReference type="InterPro" id="IPR010496">
    <property type="entry name" value="AL/BT2_dom"/>
</dbReference>
<dbReference type="Pfam" id="PF13646">
    <property type="entry name" value="HEAT_2"/>
    <property type="match status" value="2"/>
</dbReference>
<gene>
    <name evidence="3" type="ORF">EDD80_10644</name>
</gene>
<evidence type="ECO:0000256" key="1">
    <source>
        <dbReference type="SAM" id="SignalP"/>
    </source>
</evidence>
<reference evidence="3 4" key="1">
    <citation type="submission" date="2019-03" db="EMBL/GenBank/DDBJ databases">
        <title>Genomic Encyclopedia of Type Strains, Phase IV (KMG-IV): sequencing the most valuable type-strain genomes for metagenomic binning, comparative biology and taxonomic classification.</title>
        <authorList>
            <person name="Goeker M."/>
        </authorList>
    </citation>
    <scope>NUCLEOTIDE SEQUENCE [LARGE SCALE GENOMIC DNA]</scope>
    <source>
        <strain evidence="3 4">DSM 21100</strain>
    </source>
</reference>
<dbReference type="SMART" id="SM00567">
    <property type="entry name" value="EZ_HEAT"/>
    <property type="match status" value="8"/>
</dbReference>
<sequence length="1132" mass="122628">MLKKILLLFTAVLALNGAAMAQLDANRTVSTRIADLLAQMPAENGAELKQHAQEMAELGEAGIVQLADMLAAPGKGDNSRLEYAIGGFSFYVTQPGQEKWRALAQRAYCLSLEKEENKDVKAFLISQLQIVGGEDAVAALQSYLADERLCDPAARALVHIATPSAGKALLLALEDAPEGCRLSLVEALGDLRYTEAAEAIAPFAESDDKDLRKVALYALANIASPASAKVLSASAAESNYNFEETNATSSYLRYLDRLIEDGEDNTAAKLARKLMKKAKGSELVHTRTAALALLAEARGQEGLPYLLKAMKDDSPEYRRAALKFSGDISAPAAAAAWIKQLQRSKDAEVQSEIIAMLGNTQTSAALPVVSGFLKAGDQQVRLAAIKAVQQIGGVEALGSLLEVMKNGDEKEVQAVKEALLVMQGDGLPGQVAAALPAMPAPAKAALIDVLAARAADKNLDVVLAEVKSSDKAVRASAFAALGSMVTSKDLPALFALLNQVENDKEVSQVQDALVNALRDTEGEEAQTSLVLAQMQKAASGKKPRYLRLLASIGGAKALQAVAGAFDSGDAAEKEAALNALITWTDAGAAGELYRISREATGGSASKALEGYINLISKTDAPPAQKLLQLRKAMEIAKSAEQKKRIIAEVQKTGTFPALIFAGGFLNESDVQQAAAQAVMNIALDHKEYYGRAVKELLNKTIEVLKGQDSDYQKQAIRKHLSEMPADDGFVKLFNGKDLSGWKGLVANPIERAKMSAATLAKEQEKADERMREGWYAEDGNLIFTGHGDNICTVEEYGDFEMFIDWQIEADGDAGIYLRGTPQVQIWDTSRVDVGAQVGSGGLYNNQKHPSKPLVLADNAIGDWNTFHIIMKGEKVTVYLNGKLVVDNVVLENFWDRSQPIFPKEQLELQAHGTRVAYRDIYVRRLSREGEKFTLSKEEKEEGFEVLFDGTGLEKWTGNKEGYVIENGNIVIYPEKGNGNLFTKEEYADFNFRFEFQLTPGANNGLGIRAPLEGDAAYQGMELQILDNTADIYKDLQIYQYHGSVYGVIPAKRGFLKPVGEWNQQEVIVKGNKVKVILNGEVILDGDLAEASKNGTIDHREHPGLKKESGHIGFLGHGSVVRFRNIRIKDLGK</sequence>
<feature type="chain" id="PRO_5020968869" evidence="1">
    <location>
        <begin position="22"/>
        <end position="1132"/>
    </location>
</feature>
<dbReference type="SUPFAM" id="SSF48371">
    <property type="entry name" value="ARM repeat"/>
    <property type="match status" value="1"/>
</dbReference>
<keyword evidence="1" id="KW-0732">Signal</keyword>
<feature type="signal peptide" evidence="1">
    <location>
        <begin position="1"/>
        <end position="21"/>
    </location>
</feature>
<comment type="caution">
    <text evidence="3">The sequence shown here is derived from an EMBL/GenBank/DDBJ whole genome shotgun (WGS) entry which is preliminary data.</text>
</comment>
<dbReference type="GO" id="GO:0016491">
    <property type="term" value="F:oxidoreductase activity"/>
    <property type="evidence" value="ECO:0007669"/>
    <property type="project" value="TreeGrafter"/>
</dbReference>
<feature type="domain" description="3-keto-alpha-glucoside-1,2-lyase/3-keto-2-hydroxy-glucal hydratase" evidence="2">
    <location>
        <begin position="942"/>
        <end position="1128"/>
    </location>
</feature>
<dbReference type="PANTHER" id="PTHR12697">
    <property type="entry name" value="PBS LYASE HEAT-LIKE PROTEIN"/>
    <property type="match status" value="1"/>
</dbReference>